<keyword evidence="1" id="KW-1185">Reference proteome</keyword>
<dbReference type="AlphaFoldDB" id="A0A1S3DSN2"/>
<dbReference type="RefSeq" id="XP_008486443.2">
    <property type="nucleotide sequence ID" value="XM_008488221.3"/>
</dbReference>
<dbReference type="GeneID" id="103523154"/>
<protein>
    <submittedName>
        <fullName evidence="2 3">Mitogen-activated protein kinase kinase kinase kinase 5-like</fullName>
    </submittedName>
</protein>
<evidence type="ECO:0000313" key="1">
    <source>
        <dbReference type="Proteomes" id="UP000079169"/>
    </source>
</evidence>
<dbReference type="Proteomes" id="UP000079169">
    <property type="component" value="Unplaced"/>
</dbReference>
<dbReference type="KEGG" id="dci:103523154"/>
<sequence length="63" mass="6985">MQGRSLKNGEVTQEIVDKSRVYRLLGSDKVVLLESHLLCRPHGTLPSEEGADLYMVAGHEASY</sequence>
<name>A0A1S3DSN2_DIACI</name>
<organism evidence="1 2">
    <name type="scientific">Diaphorina citri</name>
    <name type="common">Asian citrus psyllid</name>
    <dbReference type="NCBI Taxonomy" id="121845"/>
    <lineage>
        <taxon>Eukaryota</taxon>
        <taxon>Metazoa</taxon>
        <taxon>Ecdysozoa</taxon>
        <taxon>Arthropoda</taxon>
        <taxon>Hexapoda</taxon>
        <taxon>Insecta</taxon>
        <taxon>Pterygota</taxon>
        <taxon>Neoptera</taxon>
        <taxon>Paraneoptera</taxon>
        <taxon>Hemiptera</taxon>
        <taxon>Sternorrhyncha</taxon>
        <taxon>Psylloidea</taxon>
        <taxon>Psyllidae</taxon>
        <taxon>Diaphorininae</taxon>
        <taxon>Diaphorina</taxon>
    </lineage>
</organism>
<reference evidence="2 3" key="1">
    <citation type="submission" date="2025-04" db="UniProtKB">
        <authorList>
            <consortium name="RefSeq"/>
        </authorList>
    </citation>
    <scope>IDENTIFICATION</scope>
</reference>
<evidence type="ECO:0000313" key="3">
    <source>
        <dbReference type="RefSeq" id="XP_026688676.1"/>
    </source>
</evidence>
<accession>A0A1S3DSN2</accession>
<dbReference type="STRING" id="121845.A0A1S3DSN2"/>
<evidence type="ECO:0000313" key="2">
    <source>
        <dbReference type="RefSeq" id="XP_008486443.2"/>
    </source>
</evidence>
<proteinExistence type="predicted"/>
<gene>
    <name evidence="2 3" type="primary">LOC103523154</name>
</gene>
<dbReference type="PaxDb" id="121845-A0A1S3DSN2"/>
<dbReference type="RefSeq" id="XP_026688676.1">
    <property type="nucleotide sequence ID" value="XM_026832875.1"/>
</dbReference>